<dbReference type="RefSeq" id="WP_310538471.1">
    <property type="nucleotide sequence ID" value="NZ_BAAAOC010000060.1"/>
</dbReference>
<dbReference type="CDD" id="cd06261">
    <property type="entry name" value="TM_PBP2"/>
    <property type="match status" value="1"/>
</dbReference>
<keyword evidence="10" id="KW-1185">Reference proteome</keyword>
<evidence type="ECO:0000256" key="4">
    <source>
        <dbReference type="ARBA" id="ARBA00022692"/>
    </source>
</evidence>
<feature type="transmembrane region" description="Helical" evidence="7">
    <location>
        <begin position="68"/>
        <end position="90"/>
    </location>
</feature>
<protein>
    <submittedName>
        <fullName evidence="9">ABC transporter permease subunit</fullName>
    </submittedName>
</protein>
<dbReference type="SUPFAM" id="SSF161098">
    <property type="entry name" value="MetI-like"/>
    <property type="match status" value="2"/>
</dbReference>
<feature type="transmembrane region" description="Helical" evidence="7">
    <location>
        <begin position="130"/>
        <end position="148"/>
    </location>
</feature>
<dbReference type="EMBL" id="JAVKGT010000060">
    <property type="protein sequence ID" value="MDR5713107.1"/>
    <property type="molecule type" value="Genomic_DNA"/>
</dbReference>
<dbReference type="InterPro" id="IPR000515">
    <property type="entry name" value="MetI-like"/>
</dbReference>
<evidence type="ECO:0000256" key="6">
    <source>
        <dbReference type="ARBA" id="ARBA00023136"/>
    </source>
</evidence>
<feature type="transmembrane region" description="Helical" evidence="7">
    <location>
        <begin position="496"/>
        <end position="518"/>
    </location>
</feature>
<evidence type="ECO:0000256" key="5">
    <source>
        <dbReference type="ARBA" id="ARBA00022989"/>
    </source>
</evidence>
<dbReference type="PANTHER" id="PTHR30151:SF20">
    <property type="entry name" value="ABC TRANSPORTER PERMEASE PROTEIN HI_0355-RELATED"/>
    <property type="match status" value="1"/>
</dbReference>
<feature type="transmembrane region" description="Helical" evidence="7">
    <location>
        <begin position="182"/>
        <end position="205"/>
    </location>
</feature>
<accession>A0ABU1FXW7</accession>
<feature type="transmembrane region" description="Helical" evidence="7">
    <location>
        <begin position="449"/>
        <end position="476"/>
    </location>
</feature>
<evidence type="ECO:0000256" key="7">
    <source>
        <dbReference type="RuleBase" id="RU363032"/>
    </source>
</evidence>
<dbReference type="PANTHER" id="PTHR30151">
    <property type="entry name" value="ALKANE SULFONATE ABC TRANSPORTER-RELATED, MEMBRANE SUBUNIT"/>
    <property type="match status" value="1"/>
</dbReference>
<evidence type="ECO:0000256" key="3">
    <source>
        <dbReference type="ARBA" id="ARBA00022475"/>
    </source>
</evidence>
<keyword evidence="2 7" id="KW-0813">Transport</keyword>
<dbReference type="Gene3D" id="1.10.3720.10">
    <property type="entry name" value="MetI-like"/>
    <property type="match status" value="2"/>
</dbReference>
<dbReference type="Pfam" id="PF00528">
    <property type="entry name" value="BPD_transp_1"/>
    <property type="match status" value="2"/>
</dbReference>
<evidence type="ECO:0000256" key="1">
    <source>
        <dbReference type="ARBA" id="ARBA00004651"/>
    </source>
</evidence>
<proteinExistence type="inferred from homology"/>
<feature type="transmembrane region" description="Helical" evidence="7">
    <location>
        <begin position="280"/>
        <end position="303"/>
    </location>
</feature>
<keyword evidence="5 7" id="KW-1133">Transmembrane helix</keyword>
<comment type="similarity">
    <text evidence="7">Belongs to the binding-protein-dependent transport system permease family.</text>
</comment>
<feature type="transmembrane region" description="Helical" evidence="7">
    <location>
        <begin position="344"/>
        <end position="366"/>
    </location>
</feature>
<feature type="transmembrane region" description="Helical" evidence="7">
    <location>
        <begin position="400"/>
        <end position="421"/>
    </location>
</feature>
<feature type="domain" description="ABC transmembrane type-1" evidence="8">
    <location>
        <begin position="331"/>
        <end position="515"/>
    </location>
</feature>
<evidence type="ECO:0000259" key="8">
    <source>
        <dbReference type="PROSITE" id="PS50928"/>
    </source>
</evidence>
<keyword evidence="3" id="KW-1003">Cell membrane</keyword>
<organism evidence="9 10">
    <name type="scientific">Nesterenkonia flava</name>
    <dbReference type="NCBI Taxonomy" id="469799"/>
    <lineage>
        <taxon>Bacteria</taxon>
        <taxon>Bacillati</taxon>
        <taxon>Actinomycetota</taxon>
        <taxon>Actinomycetes</taxon>
        <taxon>Micrococcales</taxon>
        <taxon>Micrococcaceae</taxon>
        <taxon>Nesterenkonia</taxon>
    </lineage>
</organism>
<feature type="transmembrane region" description="Helical" evidence="7">
    <location>
        <begin position="373"/>
        <end position="394"/>
    </location>
</feature>
<dbReference type="InterPro" id="IPR035906">
    <property type="entry name" value="MetI-like_sf"/>
</dbReference>
<evidence type="ECO:0000313" key="10">
    <source>
        <dbReference type="Proteomes" id="UP001260872"/>
    </source>
</evidence>
<comment type="caution">
    <text evidence="9">The sequence shown here is derived from an EMBL/GenBank/DDBJ whole genome shotgun (WGS) entry which is preliminary data.</text>
</comment>
<feature type="transmembrane region" description="Helical" evidence="7">
    <location>
        <begin position="102"/>
        <end position="124"/>
    </location>
</feature>
<keyword evidence="4 7" id="KW-0812">Transmembrane</keyword>
<reference evidence="10" key="1">
    <citation type="submission" date="2023-07" db="EMBL/GenBank/DDBJ databases">
        <title>Description of three actinobacteria isolated from air of manufacturing shop in a pharmaceutical factory.</title>
        <authorList>
            <person name="Zhang D.-F."/>
        </authorList>
    </citation>
    <scope>NUCLEOTIDE SEQUENCE [LARGE SCALE GENOMIC DNA]</scope>
    <source>
        <strain evidence="10">CCTCC AB 207010</strain>
    </source>
</reference>
<feature type="transmembrane region" description="Helical" evidence="7">
    <location>
        <begin position="225"/>
        <end position="246"/>
    </location>
</feature>
<sequence>MTATSSKTAPSRTARVLVPATVFSLLILVWMLATLGEPAERIIPSPPETFRALVNDIGVLPRNVSATVYNAAVGFVAGNTAAILFALMFVQVPLTEKVLFRVTAVTACVPLVVITPILVILFQGDTAKQALAAIAVFFPTLSACFVGLRSGSATSEDVVRSMGGGSSRVLLKVRLWSMLPHLFTALQIAAPAALVGAILAEWLGSTHGLGVLLLQAQSSYEIPRTWSIAFVMAAVSGAAYLVLGIVGRRLTPWVAQEVSLHSGVKIQAPRPRGKGTAAEIGALALSVLVILALWWGTILLFSLDPYFAKTPLDVWSHLFSGPESAERRQVILEALGVTLTHTGVGYAVGLIAAFMLATVSSLSPVVERTISPLAVAIRALPLVALVPVLTLTFGRGLPGVTVIITLVTFFPAYVTIARAFASSPVLARDLVASMGGSKIKALISVQMPYAVPAFVSSARIVLPLALAGATLAEWMATGNGIGNLLIRDFATSQFGAVWSGAAVLIAVSLAAYGVLSAVETRLNRHYSL</sequence>
<dbReference type="Proteomes" id="UP001260872">
    <property type="component" value="Unassembled WGS sequence"/>
</dbReference>
<evidence type="ECO:0000256" key="2">
    <source>
        <dbReference type="ARBA" id="ARBA00022448"/>
    </source>
</evidence>
<dbReference type="PROSITE" id="PS50928">
    <property type="entry name" value="ABC_TM1"/>
    <property type="match status" value="2"/>
</dbReference>
<gene>
    <name evidence="9" type="ORF">RH857_13370</name>
</gene>
<feature type="domain" description="ABC transmembrane type-1" evidence="8">
    <location>
        <begin position="60"/>
        <end position="247"/>
    </location>
</feature>
<feature type="transmembrane region" description="Helical" evidence="7">
    <location>
        <begin position="16"/>
        <end position="36"/>
    </location>
</feature>
<evidence type="ECO:0000313" key="9">
    <source>
        <dbReference type="EMBL" id="MDR5713107.1"/>
    </source>
</evidence>
<keyword evidence="6 7" id="KW-0472">Membrane</keyword>
<comment type="subcellular location">
    <subcellularLocation>
        <location evidence="1 7">Cell membrane</location>
        <topology evidence="1 7">Multi-pass membrane protein</topology>
    </subcellularLocation>
</comment>
<name>A0ABU1FXW7_9MICC</name>